<proteinExistence type="predicted"/>
<accession>A0A2R5GBG5</accession>
<feature type="region of interest" description="Disordered" evidence="1">
    <location>
        <begin position="52"/>
        <end position="84"/>
    </location>
</feature>
<gene>
    <name evidence="2" type="ORF">FCC1311_045502</name>
</gene>
<evidence type="ECO:0000256" key="1">
    <source>
        <dbReference type="SAM" id="MobiDB-lite"/>
    </source>
</evidence>
<organism evidence="2 3">
    <name type="scientific">Hondaea fermentalgiana</name>
    <dbReference type="NCBI Taxonomy" id="2315210"/>
    <lineage>
        <taxon>Eukaryota</taxon>
        <taxon>Sar</taxon>
        <taxon>Stramenopiles</taxon>
        <taxon>Bigyra</taxon>
        <taxon>Labyrinthulomycetes</taxon>
        <taxon>Thraustochytrida</taxon>
        <taxon>Thraustochytriidae</taxon>
        <taxon>Hondaea</taxon>
    </lineage>
</organism>
<dbReference type="InParanoid" id="A0A2R5GBG5"/>
<dbReference type="EMBL" id="BEYU01000040">
    <property type="protein sequence ID" value="GBG28327.1"/>
    <property type="molecule type" value="Genomic_DNA"/>
</dbReference>
<comment type="caution">
    <text evidence="2">The sequence shown here is derived from an EMBL/GenBank/DDBJ whole genome shotgun (WGS) entry which is preliminary data.</text>
</comment>
<evidence type="ECO:0000313" key="2">
    <source>
        <dbReference type="EMBL" id="GBG28327.1"/>
    </source>
</evidence>
<reference evidence="2 3" key="1">
    <citation type="submission" date="2017-12" db="EMBL/GenBank/DDBJ databases">
        <title>Sequencing, de novo assembly and annotation of complete genome of a new Thraustochytrid species, strain FCC1311.</title>
        <authorList>
            <person name="Sedici K."/>
            <person name="Godart F."/>
            <person name="Aiese Cigliano R."/>
            <person name="Sanseverino W."/>
            <person name="Barakat M."/>
            <person name="Ortet P."/>
            <person name="Marechal E."/>
            <person name="Cagnac O."/>
            <person name="Amato A."/>
        </authorList>
    </citation>
    <scope>NUCLEOTIDE SEQUENCE [LARGE SCALE GENOMIC DNA]</scope>
</reference>
<sequence>MATTGTSLKAKPEQFHFHVYASAVCHSVCEKIVLRGIRGNLWSWQDLSVGNKEQEDLQKPTQLAEDEEGEEDKGNSHVTTTVLC</sequence>
<keyword evidence="3" id="KW-1185">Reference proteome</keyword>
<dbReference type="AlphaFoldDB" id="A0A2R5GBG5"/>
<name>A0A2R5GBG5_9STRA</name>
<protein>
    <submittedName>
        <fullName evidence="2">Uncharacterized protein</fullName>
    </submittedName>
</protein>
<dbReference type="Proteomes" id="UP000241890">
    <property type="component" value="Unassembled WGS sequence"/>
</dbReference>
<evidence type="ECO:0000313" key="3">
    <source>
        <dbReference type="Proteomes" id="UP000241890"/>
    </source>
</evidence>